<sequence length="370" mass="42212">MSGRPKRQRLQRNDQQSTPTDVKQAVAKVEVLDAGQDVTTASMQLDDVMSTEADDQLQTNNNETVGAYEIFKSCRSSTELLALPDYYTIIRTIFEQHPREKLKCPNEMCLRKFTNTQSLISHAQQCAVAKARSTQIDKSTASSRSHRKREPPKRYEHYKEYKGCASSWAVLSSVEKLALIKDALERSATKRIACLNPECLLKLRDANEVLEHVNQCYLPEYFHYLGKAEEFRSLEKKEQSRIMRKAMGVVDCLPCLNIDVLNCGQTYSHCYGLIYHMERCGVSDVDRPWKCYRCGHTSTFLKSKDHLIECHRLELSELVERAQQLADSNVRDKSAKQRRMITDDNDRDGEEAQSAIRVSTSQLCNAGVGN</sequence>
<accession>A0A0B2VSU2</accession>
<dbReference type="Proteomes" id="UP000031036">
    <property type="component" value="Unassembled WGS sequence"/>
</dbReference>
<dbReference type="EMBL" id="JPKZ01000987">
    <property type="protein sequence ID" value="KHN84374.1"/>
    <property type="molecule type" value="Genomic_DNA"/>
</dbReference>
<name>A0A0B2VSU2_TOXCA</name>
<protein>
    <submittedName>
        <fullName evidence="2">Uncharacterized protein</fullName>
    </submittedName>
</protein>
<evidence type="ECO:0000313" key="3">
    <source>
        <dbReference type="Proteomes" id="UP000031036"/>
    </source>
</evidence>
<reference evidence="2 3" key="1">
    <citation type="submission" date="2014-11" db="EMBL/GenBank/DDBJ databases">
        <title>Genetic blueprint of the zoonotic pathogen Toxocara canis.</title>
        <authorList>
            <person name="Zhu X.-Q."/>
            <person name="Korhonen P.K."/>
            <person name="Cai H."/>
            <person name="Young N.D."/>
            <person name="Nejsum P."/>
            <person name="von Samson-Himmelstjerna G."/>
            <person name="Boag P.R."/>
            <person name="Tan P."/>
            <person name="Li Q."/>
            <person name="Min J."/>
            <person name="Yang Y."/>
            <person name="Wang X."/>
            <person name="Fang X."/>
            <person name="Hall R.S."/>
            <person name="Hofmann A."/>
            <person name="Sternberg P.W."/>
            <person name="Jex A.R."/>
            <person name="Gasser R.B."/>
        </authorList>
    </citation>
    <scope>NUCLEOTIDE SEQUENCE [LARGE SCALE GENOMIC DNA]</scope>
    <source>
        <strain evidence="2">PN_DK_2014</strain>
    </source>
</reference>
<evidence type="ECO:0000313" key="2">
    <source>
        <dbReference type="EMBL" id="KHN84374.1"/>
    </source>
</evidence>
<dbReference type="AlphaFoldDB" id="A0A0B2VSU2"/>
<feature type="region of interest" description="Disordered" evidence="1">
    <location>
        <begin position="329"/>
        <end position="352"/>
    </location>
</feature>
<feature type="region of interest" description="Disordered" evidence="1">
    <location>
        <begin position="1"/>
        <end position="23"/>
    </location>
</feature>
<gene>
    <name evidence="2" type="ORF">Tcan_12241</name>
</gene>
<evidence type="ECO:0000256" key="1">
    <source>
        <dbReference type="SAM" id="MobiDB-lite"/>
    </source>
</evidence>
<comment type="caution">
    <text evidence="2">The sequence shown here is derived from an EMBL/GenBank/DDBJ whole genome shotgun (WGS) entry which is preliminary data.</text>
</comment>
<proteinExistence type="predicted"/>
<keyword evidence="3" id="KW-1185">Reference proteome</keyword>
<dbReference type="OrthoDB" id="3535323at2759"/>
<feature type="compositionally biased region" description="Basic residues" evidence="1">
    <location>
        <begin position="1"/>
        <end position="10"/>
    </location>
</feature>
<feature type="compositionally biased region" description="Basic and acidic residues" evidence="1">
    <location>
        <begin position="329"/>
        <end position="344"/>
    </location>
</feature>
<organism evidence="2 3">
    <name type="scientific">Toxocara canis</name>
    <name type="common">Canine roundworm</name>
    <dbReference type="NCBI Taxonomy" id="6265"/>
    <lineage>
        <taxon>Eukaryota</taxon>
        <taxon>Metazoa</taxon>
        <taxon>Ecdysozoa</taxon>
        <taxon>Nematoda</taxon>
        <taxon>Chromadorea</taxon>
        <taxon>Rhabditida</taxon>
        <taxon>Spirurina</taxon>
        <taxon>Ascaridomorpha</taxon>
        <taxon>Ascaridoidea</taxon>
        <taxon>Toxocaridae</taxon>
        <taxon>Toxocara</taxon>
    </lineage>
</organism>